<gene>
    <name evidence="1" type="ORF">ASIM_LOCUS19439</name>
</gene>
<reference evidence="1 2" key="2">
    <citation type="submission" date="2018-11" db="EMBL/GenBank/DDBJ databases">
        <authorList>
            <consortium name="Pathogen Informatics"/>
        </authorList>
    </citation>
    <scope>NUCLEOTIDE SEQUENCE [LARGE SCALE GENOMIC DNA]</scope>
</reference>
<accession>A0A0M3KGE0</accession>
<sequence>MFLSTHAVLLWRRRSEFRTLNVTLPPIKWETFRKDYLIAGKFRAGPEKFARTPDVRFGFDDDCDAFEKALENALSGAEKSCDVHLEINRFPSYRELAFICISTLFTLAAVGLMKI</sequence>
<protein>
    <submittedName>
        <fullName evidence="1 3">Uncharacterized protein</fullName>
    </submittedName>
</protein>
<reference evidence="3" key="1">
    <citation type="submission" date="2017-02" db="UniProtKB">
        <authorList>
            <consortium name="WormBaseParasite"/>
        </authorList>
    </citation>
    <scope>IDENTIFICATION</scope>
</reference>
<name>A0A0M3KGE0_ANISI</name>
<dbReference type="OrthoDB" id="5866253at2759"/>
<organism evidence="3">
    <name type="scientific">Anisakis simplex</name>
    <name type="common">Herring worm</name>
    <dbReference type="NCBI Taxonomy" id="6269"/>
    <lineage>
        <taxon>Eukaryota</taxon>
        <taxon>Metazoa</taxon>
        <taxon>Ecdysozoa</taxon>
        <taxon>Nematoda</taxon>
        <taxon>Chromadorea</taxon>
        <taxon>Rhabditida</taxon>
        <taxon>Spirurina</taxon>
        <taxon>Ascaridomorpha</taxon>
        <taxon>Ascaridoidea</taxon>
        <taxon>Anisakidae</taxon>
        <taxon>Anisakis</taxon>
        <taxon>Anisakis simplex complex</taxon>
    </lineage>
</organism>
<keyword evidence="2" id="KW-1185">Reference proteome</keyword>
<evidence type="ECO:0000313" key="2">
    <source>
        <dbReference type="Proteomes" id="UP000267096"/>
    </source>
</evidence>
<evidence type="ECO:0000313" key="3">
    <source>
        <dbReference type="WBParaSite" id="ASIM_0002005301-mRNA-1"/>
    </source>
</evidence>
<dbReference type="WBParaSite" id="ASIM_0002005301-mRNA-1">
    <property type="protein sequence ID" value="ASIM_0002005301-mRNA-1"/>
    <property type="gene ID" value="ASIM_0002005301"/>
</dbReference>
<dbReference type="AlphaFoldDB" id="A0A0M3KGE0"/>
<dbReference type="EMBL" id="UYRR01037234">
    <property type="protein sequence ID" value="VDK69629.1"/>
    <property type="molecule type" value="Genomic_DNA"/>
</dbReference>
<proteinExistence type="predicted"/>
<dbReference type="Proteomes" id="UP000267096">
    <property type="component" value="Unassembled WGS sequence"/>
</dbReference>
<evidence type="ECO:0000313" key="1">
    <source>
        <dbReference type="EMBL" id="VDK69629.1"/>
    </source>
</evidence>